<keyword evidence="4" id="KW-1185">Reference proteome</keyword>
<comment type="caution">
    <text evidence="3">The sequence shown here is derived from an EMBL/GenBank/DDBJ whole genome shotgun (WGS) entry which is preliminary data.</text>
</comment>
<proteinExistence type="predicted"/>
<accession>A0ABR1P6I5</accession>
<reference evidence="3 4" key="1">
    <citation type="submission" date="2024-02" db="EMBL/GenBank/DDBJ databases">
        <title>De novo assembly and annotation of 12 fungi associated with fruit tree decline syndrome in Ontario, Canada.</title>
        <authorList>
            <person name="Sulman M."/>
            <person name="Ellouze W."/>
            <person name="Ilyukhin E."/>
        </authorList>
    </citation>
    <scope>NUCLEOTIDE SEQUENCE [LARGE SCALE GENOMIC DNA]</scope>
    <source>
        <strain evidence="3 4">M169</strain>
    </source>
</reference>
<dbReference type="Proteomes" id="UP001430848">
    <property type="component" value="Unassembled WGS sequence"/>
</dbReference>
<dbReference type="InterPro" id="IPR036291">
    <property type="entry name" value="NAD(P)-bd_dom_sf"/>
</dbReference>
<evidence type="ECO:0000313" key="4">
    <source>
        <dbReference type="Proteomes" id="UP001430848"/>
    </source>
</evidence>
<dbReference type="Gene3D" id="3.30.360.10">
    <property type="entry name" value="Dihydrodipicolinate Reductase, domain 2"/>
    <property type="match status" value="1"/>
</dbReference>
<dbReference type="InterPro" id="IPR000683">
    <property type="entry name" value="Gfo/Idh/MocA-like_OxRdtase_N"/>
</dbReference>
<evidence type="ECO:0008006" key="5">
    <source>
        <dbReference type="Google" id="ProtNLM"/>
    </source>
</evidence>
<dbReference type="PANTHER" id="PTHR43708:SF1">
    <property type="entry name" value="GALACTOSE_LACTOSE METABOLISM REGULATORY PROTEIN GAL80"/>
    <property type="match status" value="1"/>
</dbReference>
<gene>
    <name evidence="3" type="ORF">SLS63_007053</name>
</gene>
<dbReference type="InterPro" id="IPR051317">
    <property type="entry name" value="Gfo/Idh/MocA_oxidoreduct"/>
</dbReference>
<sequence length="384" mass="41942">MVPPVRVGLIGLSKSAAVSWASVAHLPYLLSPHGKAKYEITALCNSSVESAKRAVEAFKLSPATKTYGDPAQLAADPDIDLVVCNVRVDRHHEIIRPSVAAGKAVFCEWPLASNLDQVRDLVNLAREKGGRTMIGTQGRVSPVVVKIRELLEQGRIGKVLSAEVRAAGGSNDRLALSEFMDYFAQRSVGGNFVTIGVGHLLDAVQFAIGEFNNVKSTLQIQRPNVPIQDRQTKEIIETVKSDVPDLVIATGTLRASPIAHEGAALYFRLRRGQPFLGEDPLVWAINGEKGEIRLSSPGGTALQATAYSKPVTIEVHVHETDNVQKIEWDWTEWQKGISVIGRNTGALYENYVNGGPYPTFEDALKLHEKLEEIMGDWKAPAERL</sequence>
<feature type="domain" description="Gfo/Idh/MocA-like oxidoreductase N-terminal" evidence="1">
    <location>
        <begin position="5"/>
        <end position="135"/>
    </location>
</feature>
<dbReference type="EMBL" id="JAKNSF020000037">
    <property type="protein sequence ID" value="KAK7727611.1"/>
    <property type="molecule type" value="Genomic_DNA"/>
</dbReference>
<feature type="domain" description="Gal80p-like C-terminal" evidence="2">
    <location>
        <begin position="142"/>
        <end position="295"/>
    </location>
</feature>
<dbReference type="Gene3D" id="3.40.50.720">
    <property type="entry name" value="NAD(P)-binding Rossmann-like Domain"/>
    <property type="match status" value="1"/>
</dbReference>
<dbReference type="SUPFAM" id="SSF51735">
    <property type="entry name" value="NAD(P)-binding Rossmann-fold domains"/>
    <property type="match status" value="1"/>
</dbReference>
<dbReference type="PANTHER" id="PTHR43708">
    <property type="entry name" value="CONSERVED EXPRESSED OXIDOREDUCTASE (EUROFUNG)"/>
    <property type="match status" value="1"/>
</dbReference>
<evidence type="ECO:0000259" key="2">
    <source>
        <dbReference type="Pfam" id="PF22685"/>
    </source>
</evidence>
<evidence type="ECO:0000259" key="1">
    <source>
        <dbReference type="Pfam" id="PF01408"/>
    </source>
</evidence>
<dbReference type="SUPFAM" id="SSF55347">
    <property type="entry name" value="Glyceraldehyde-3-phosphate dehydrogenase-like, C-terminal domain"/>
    <property type="match status" value="1"/>
</dbReference>
<name>A0ABR1P6I5_DIAER</name>
<dbReference type="Pfam" id="PF22685">
    <property type="entry name" value="Gal80p_C-like"/>
    <property type="match status" value="1"/>
</dbReference>
<dbReference type="InterPro" id="IPR055080">
    <property type="entry name" value="Gal80p-like_C"/>
</dbReference>
<evidence type="ECO:0000313" key="3">
    <source>
        <dbReference type="EMBL" id="KAK7727611.1"/>
    </source>
</evidence>
<organism evidence="3 4">
    <name type="scientific">Diaporthe eres</name>
    <name type="common">Phomopsis oblonga</name>
    <dbReference type="NCBI Taxonomy" id="83184"/>
    <lineage>
        <taxon>Eukaryota</taxon>
        <taxon>Fungi</taxon>
        <taxon>Dikarya</taxon>
        <taxon>Ascomycota</taxon>
        <taxon>Pezizomycotina</taxon>
        <taxon>Sordariomycetes</taxon>
        <taxon>Sordariomycetidae</taxon>
        <taxon>Diaporthales</taxon>
        <taxon>Diaporthaceae</taxon>
        <taxon>Diaporthe</taxon>
        <taxon>Diaporthe eres species complex</taxon>
    </lineage>
</organism>
<protein>
    <recommendedName>
        <fullName evidence="5">Gfo/Idh/MocA-like oxidoreductase N-terminal domain-containing protein</fullName>
    </recommendedName>
</protein>
<dbReference type="Pfam" id="PF01408">
    <property type="entry name" value="GFO_IDH_MocA"/>
    <property type="match status" value="1"/>
</dbReference>